<dbReference type="RefSeq" id="WP_047186544.1">
    <property type="nucleotide sequence ID" value="NZ_JAHHXM010000073.1"/>
</dbReference>
<dbReference type="Proteomes" id="UP000037854">
    <property type="component" value="Unassembled WGS sequence"/>
</dbReference>
<keyword evidence="3" id="KW-1185">Reference proteome</keyword>
<dbReference type="InterPro" id="IPR025668">
    <property type="entry name" value="Tnp_DDE_dom"/>
</dbReference>
<evidence type="ECO:0000313" key="2">
    <source>
        <dbReference type="EMBL" id="KPH68252.1"/>
    </source>
</evidence>
<dbReference type="NCBIfam" id="NF033539">
    <property type="entry name" value="transpos_IS1380"/>
    <property type="match status" value="1"/>
</dbReference>
<dbReference type="SUPFAM" id="SSF53098">
    <property type="entry name" value="Ribonuclease H-like"/>
    <property type="match status" value="1"/>
</dbReference>
<dbReference type="Pfam" id="PF13701">
    <property type="entry name" value="DDE_Tnp_1_4"/>
    <property type="match status" value="1"/>
</dbReference>
<evidence type="ECO:0000259" key="1">
    <source>
        <dbReference type="Pfam" id="PF13701"/>
    </source>
</evidence>
<dbReference type="InterPro" id="IPR012337">
    <property type="entry name" value="RNaseH-like_sf"/>
</dbReference>
<protein>
    <submittedName>
        <fullName evidence="2">Transposase</fullName>
    </submittedName>
</protein>
<reference evidence="2 3" key="1">
    <citation type="submission" date="2015-07" db="EMBL/GenBank/DDBJ databases">
        <title>High-quality draft genome sequence of Oceanobacillus caeni HM6, a bacillus isolated from a human feces.</title>
        <authorList>
            <person name="Kumar J."/>
            <person name="Verma M.K."/>
            <person name="Pandey R."/>
            <person name="Bhambi M."/>
            <person name="Chauhan N."/>
        </authorList>
    </citation>
    <scope>NUCLEOTIDE SEQUENCE [LARGE SCALE GENOMIC DNA]</scope>
    <source>
        <strain evidence="2 3">HM6</strain>
    </source>
</reference>
<dbReference type="InterPro" id="IPR047960">
    <property type="entry name" value="Transpos_IS1380"/>
</dbReference>
<accession>A0ABR5MEZ6</accession>
<evidence type="ECO:0000313" key="3">
    <source>
        <dbReference type="Proteomes" id="UP000037854"/>
    </source>
</evidence>
<gene>
    <name evidence="2" type="ORF">AFL42_17615</name>
</gene>
<comment type="caution">
    <text evidence="2">The sequence shown here is derived from an EMBL/GenBank/DDBJ whole genome shotgun (WGS) entry which is preliminary data.</text>
</comment>
<name>A0ABR5MEZ6_9BACI</name>
<dbReference type="EMBL" id="LGTK01000146">
    <property type="protein sequence ID" value="KPH68252.1"/>
    <property type="molecule type" value="Genomic_DNA"/>
</dbReference>
<proteinExistence type="predicted"/>
<feature type="domain" description="Transposase DDE" evidence="1">
    <location>
        <begin position="9"/>
        <end position="436"/>
    </location>
</feature>
<sequence>MATLPQLTLDFNRQIKLSNDGGSLSSDTGEFIFKEFDRKIGFLKTIAEYLHLNDERKYHYHSNEELLRQKIYQIIAGYAEDDDADQLTQDPVFTKVIETDALASQPSLSRFYTRFDKESIEQLNQANQALLDKVHEFRKSKALIIDLDSTHADTYGKQESAAYNTHYGTVGFHPLVAFDGITRDFLKAQLRPGNVYTSNGVVDFVEPLITHYNEEFPETIPFLRADSGFAVPALYDLCERESVYYVIRLKSNAVLQRMADELHPATAPSDATKSEHYYEEIDYQAKSWFKSRRIIIQSVRPAGELFFTHSFFVTNLVDAFTPKDIVHTYQKRGTMETFIDEAKNGFYLDKMNSHSFQVNEAKMMLSLLAYNLTNWLRTLCFPEGQKTMQIDTIRTRIIKVASKLVKSGRSLYFKLSSSFVYQKFFWKVLQRIQALKLE</sequence>
<organism evidence="2 3">
    <name type="scientific">Oceanobacillus caeni</name>
    <dbReference type="NCBI Taxonomy" id="405946"/>
    <lineage>
        <taxon>Bacteria</taxon>
        <taxon>Bacillati</taxon>
        <taxon>Bacillota</taxon>
        <taxon>Bacilli</taxon>
        <taxon>Bacillales</taxon>
        <taxon>Bacillaceae</taxon>
        <taxon>Oceanobacillus</taxon>
    </lineage>
</organism>